<dbReference type="InterPro" id="IPR021135">
    <property type="entry name" value="PEP_COase"/>
</dbReference>
<evidence type="ECO:0000256" key="6">
    <source>
        <dbReference type="ARBA" id="ARBA00022842"/>
    </source>
</evidence>
<dbReference type="HAMAP" id="MF_00595">
    <property type="entry name" value="PEPcase_type1"/>
    <property type="match status" value="1"/>
</dbReference>
<dbReference type="AlphaFoldDB" id="I3YCK6"/>
<dbReference type="GO" id="GO:0000287">
    <property type="term" value="F:magnesium ion binding"/>
    <property type="evidence" value="ECO:0007669"/>
    <property type="project" value="UniProtKB-UniRule"/>
</dbReference>
<dbReference type="PANTHER" id="PTHR30523:SF46">
    <property type="entry name" value="PHOSPHOENOLPYRUVATE CARBOXYLASE"/>
    <property type="match status" value="1"/>
</dbReference>
<evidence type="ECO:0000256" key="2">
    <source>
        <dbReference type="ARBA" id="ARBA00003670"/>
    </source>
</evidence>
<evidence type="ECO:0000256" key="8">
    <source>
        <dbReference type="ARBA" id="ARBA00023300"/>
    </source>
</evidence>
<dbReference type="GO" id="GO:0006107">
    <property type="term" value="P:oxaloacetate metabolic process"/>
    <property type="evidence" value="ECO:0007669"/>
    <property type="project" value="UniProtKB-UniRule"/>
</dbReference>
<dbReference type="GO" id="GO:0006099">
    <property type="term" value="P:tricarboxylic acid cycle"/>
    <property type="evidence" value="ECO:0007669"/>
    <property type="project" value="InterPro"/>
</dbReference>
<reference evidence="13 14" key="1">
    <citation type="submission" date="2012-06" db="EMBL/GenBank/DDBJ databases">
        <title>Complete sequence of Thiocystis violascens DSM 198.</title>
        <authorList>
            <consortium name="US DOE Joint Genome Institute"/>
            <person name="Lucas S."/>
            <person name="Han J."/>
            <person name="Lapidus A."/>
            <person name="Cheng J.-F."/>
            <person name="Goodwin L."/>
            <person name="Pitluck S."/>
            <person name="Peters L."/>
            <person name="Ovchinnikova G."/>
            <person name="Teshima H."/>
            <person name="Detter J.C."/>
            <person name="Han C."/>
            <person name="Tapia R."/>
            <person name="Land M."/>
            <person name="Hauser L."/>
            <person name="Kyrpides N."/>
            <person name="Ivanova N."/>
            <person name="Pagani I."/>
            <person name="Vogl K."/>
            <person name="Liu Z."/>
            <person name="Frigaard N.-U."/>
            <person name="Bryant D."/>
            <person name="Woyke T."/>
        </authorList>
    </citation>
    <scope>NUCLEOTIDE SEQUENCE [LARGE SCALE GENOMIC DNA]</scope>
    <source>
        <strain evidence="14">ATCC 17096 / DSM 198 / 6111</strain>
    </source>
</reference>
<dbReference type="GO" id="GO:0005829">
    <property type="term" value="C:cytosol"/>
    <property type="evidence" value="ECO:0007669"/>
    <property type="project" value="TreeGrafter"/>
</dbReference>
<evidence type="ECO:0000256" key="7">
    <source>
        <dbReference type="ARBA" id="ARBA00023239"/>
    </source>
</evidence>
<evidence type="ECO:0000256" key="9">
    <source>
        <dbReference type="ARBA" id="ARBA00048995"/>
    </source>
</evidence>
<dbReference type="NCBIfam" id="NF000584">
    <property type="entry name" value="PRK00009.1"/>
    <property type="match status" value="1"/>
</dbReference>
<evidence type="ECO:0000256" key="10">
    <source>
        <dbReference type="HAMAP-Rule" id="MF_00595"/>
    </source>
</evidence>
<dbReference type="PRINTS" id="PR00150">
    <property type="entry name" value="PEPCARBXLASE"/>
</dbReference>
<dbReference type="HOGENOM" id="CLU_006557_2_0_6"/>
<name>I3YCK6_THIV6</name>
<dbReference type="GO" id="GO:0008964">
    <property type="term" value="F:phosphoenolpyruvate carboxylase activity"/>
    <property type="evidence" value="ECO:0007669"/>
    <property type="project" value="UniProtKB-UniRule"/>
</dbReference>
<comment type="function">
    <text evidence="2 10">Forms oxaloacetate, a four-carbon dicarboxylic acid source for the tricarboxylic acid cycle.</text>
</comment>
<dbReference type="Proteomes" id="UP000006062">
    <property type="component" value="Chromosome"/>
</dbReference>
<proteinExistence type="inferred from homology"/>
<dbReference type="Gene3D" id="1.20.1440.90">
    <property type="entry name" value="Phosphoenolpyruvate/pyruvate domain"/>
    <property type="match status" value="1"/>
</dbReference>
<dbReference type="eggNOG" id="COG2352">
    <property type="taxonomic scope" value="Bacteria"/>
</dbReference>
<evidence type="ECO:0000256" key="11">
    <source>
        <dbReference type="PROSITE-ProRule" id="PRU10111"/>
    </source>
</evidence>
<keyword evidence="7 10" id="KW-0456">Lyase</keyword>
<evidence type="ECO:0000256" key="5">
    <source>
        <dbReference type="ARBA" id="ARBA00022419"/>
    </source>
</evidence>
<evidence type="ECO:0000256" key="3">
    <source>
        <dbReference type="ARBA" id="ARBA00008346"/>
    </source>
</evidence>
<dbReference type="STRING" id="765911.Thivi_2806"/>
<evidence type="ECO:0000256" key="12">
    <source>
        <dbReference type="PROSITE-ProRule" id="PRU10112"/>
    </source>
</evidence>
<keyword evidence="8 10" id="KW-0120">Carbon dioxide fixation</keyword>
<dbReference type="PROSITE" id="PS00393">
    <property type="entry name" value="PEPCASE_2"/>
    <property type="match status" value="1"/>
</dbReference>
<evidence type="ECO:0000256" key="1">
    <source>
        <dbReference type="ARBA" id="ARBA00001946"/>
    </source>
</evidence>
<feature type="active site" evidence="10 11">
    <location>
        <position position="149"/>
    </location>
</feature>
<dbReference type="InterPro" id="IPR018129">
    <property type="entry name" value="PEP_COase_Lys_AS"/>
</dbReference>
<evidence type="ECO:0000313" key="14">
    <source>
        <dbReference type="Proteomes" id="UP000006062"/>
    </source>
</evidence>
<keyword evidence="6 10" id="KW-0460">Magnesium</keyword>
<feature type="active site" evidence="10 12">
    <location>
        <position position="592"/>
    </location>
</feature>
<dbReference type="PANTHER" id="PTHR30523">
    <property type="entry name" value="PHOSPHOENOLPYRUVATE CARBOXYLASE"/>
    <property type="match status" value="1"/>
</dbReference>
<comment type="catalytic activity">
    <reaction evidence="9 10">
        <text>oxaloacetate + phosphate = phosphoenolpyruvate + hydrogencarbonate</text>
        <dbReference type="Rhea" id="RHEA:28370"/>
        <dbReference type="ChEBI" id="CHEBI:16452"/>
        <dbReference type="ChEBI" id="CHEBI:17544"/>
        <dbReference type="ChEBI" id="CHEBI:43474"/>
        <dbReference type="ChEBI" id="CHEBI:58702"/>
        <dbReference type="EC" id="4.1.1.31"/>
    </reaction>
</comment>
<protein>
    <recommendedName>
        <fullName evidence="5 10">Phosphoenolpyruvate carboxylase</fullName>
        <shortName evidence="10">PEPC</shortName>
        <shortName evidence="10">PEPCase</shortName>
        <ecNumber evidence="4 10">4.1.1.31</ecNumber>
    </recommendedName>
</protein>
<evidence type="ECO:0000256" key="4">
    <source>
        <dbReference type="ARBA" id="ARBA00012305"/>
    </source>
</evidence>
<comment type="subunit">
    <text evidence="10">Homotetramer.</text>
</comment>
<dbReference type="EMBL" id="CP003154">
    <property type="protein sequence ID" value="AFL74724.1"/>
    <property type="molecule type" value="Genomic_DNA"/>
</dbReference>
<dbReference type="Pfam" id="PF00311">
    <property type="entry name" value="PEPcase"/>
    <property type="match status" value="1"/>
</dbReference>
<keyword evidence="13" id="KW-0670">Pyruvate</keyword>
<keyword evidence="14" id="KW-1185">Reference proteome</keyword>
<comment type="cofactor">
    <cofactor evidence="1 10">
        <name>Mg(2+)</name>
        <dbReference type="ChEBI" id="CHEBI:18420"/>
    </cofactor>
</comment>
<comment type="similarity">
    <text evidence="3 10">Belongs to the PEPCase type 1 family.</text>
</comment>
<dbReference type="KEGG" id="tvi:Thivi_2806"/>
<sequence>MLIPMNEITQDQALERDVQLFTALLGEVLREHSRKRVLVIVERLREGFMQLREQEDAELREKLMKRIEGLDPQTLSEVIRAFTIYFGLVNTAEELNAHLARMDRISAGQRLWVGSFDDTVRQFQEDGISPEHFQSLLEHLLYLPVFTAHPTEAKRRTIMETFRRIFLVGQDLRRRKLNDEEIEEKLQEILTQIQILWKTDEVRVHKPQVIDEVRQGLYFFRESLFEAVPLVYRFLEKAVRRVYGANHGVKVPSFIRFGSWIGGDRDGNPFVTPETTELTVRMHAELVLEEYLERIRKLRRMLSHSSGFCEPSPALLDSLDADEDYWVATMGQSLRRFLNEPYRRKLAMMSHRLGANLARIRARIENRDADHVSRGYGSDRDFLADLYLIRDSLIHHGDASAAAGPLQDLIRLAETFGFHLVHLDIRQESTRHTEAITELFARQAGAPFYQAFTEEQRLMALSETIAHPHPFVIDKATLTPETRETLEVFEVIARLRAEIGEKVFGQYVISMTHAASHVMEAMLLARLAGLAGKDRQGWFCNLQISPLFETIDDLEHIDQVMGTLFDHPTYQALLKASGNQQEVMLGYSDSCKDGGILSSGWNLFEAQKKIIALADDRGVSCRLFHGRGGTVGRGGGPTHEAILAQPVDTVHGQIKFTEQGEVLSYRYANPETARYELTMGISGLIKASRCLIEPPVEERNDYLGIMDELSRHGEEAYRKLIRETEGFLDYFYECTPLDGIALLNIGSRPSHRKKADRSLGSIRAIPWVFGWGQSRHTLPAWFSIGHAIERYRNNDLERLAKLQKMYQDWPYFRALLSNTQMSLFKAEMRIAREYVNLAENREQAESIYRLIEDEYNRTLTQVLNVAGLLGLMEETPELRHSLARRNQYLDPLSYIQVAVLGRYRAEPEEDKRAEWLDPLLRSINAIAAGMRNTG</sequence>
<gene>
    <name evidence="10" type="primary">ppc</name>
    <name evidence="13" type="ordered locus">Thivi_2806</name>
</gene>
<organism evidence="13 14">
    <name type="scientific">Thiocystis violascens (strain ATCC 17096 / DSM 198 / 6111)</name>
    <name type="common">Chromatium violascens</name>
    <dbReference type="NCBI Taxonomy" id="765911"/>
    <lineage>
        <taxon>Bacteria</taxon>
        <taxon>Pseudomonadati</taxon>
        <taxon>Pseudomonadota</taxon>
        <taxon>Gammaproteobacteria</taxon>
        <taxon>Chromatiales</taxon>
        <taxon>Chromatiaceae</taxon>
        <taxon>Thiocystis</taxon>
    </lineage>
</organism>
<evidence type="ECO:0000313" key="13">
    <source>
        <dbReference type="EMBL" id="AFL74724.1"/>
    </source>
</evidence>
<dbReference type="InterPro" id="IPR015813">
    <property type="entry name" value="Pyrv/PenolPyrv_kinase-like_dom"/>
</dbReference>
<dbReference type="InterPro" id="IPR033129">
    <property type="entry name" value="PEPCASE_His_AS"/>
</dbReference>
<dbReference type="EC" id="4.1.1.31" evidence="4 10"/>
<accession>I3YCK6</accession>
<dbReference type="PROSITE" id="PS00781">
    <property type="entry name" value="PEPCASE_1"/>
    <property type="match status" value="1"/>
</dbReference>
<dbReference type="SUPFAM" id="SSF51621">
    <property type="entry name" value="Phosphoenolpyruvate/pyruvate domain"/>
    <property type="match status" value="1"/>
</dbReference>
<dbReference type="InterPro" id="IPR022805">
    <property type="entry name" value="PEP_COase_bac/pln-type"/>
</dbReference>
<dbReference type="GO" id="GO:0015977">
    <property type="term" value="P:carbon fixation"/>
    <property type="evidence" value="ECO:0007669"/>
    <property type="project" value="UniProtKB-UniRule"/>
</dbReference>